<protein>
    <submittedName>
        <fullName evidence="5">6-phosphogluconate dehydrogenase C-terminal domain-like protein</fullName>
    </submittedName>
</protein>
<dbReference type="Pfam" id="PF01210">
    <property type="entry name" value="NAD_Gly3P_dh_N"/>
    <property type="match status" value="1"/>
</dbReference>
<evidence type="ECO:0000259" key="4">
    <source>
        <dbReference type="Pfam" id="PF02317"/>
    </source>
</evidence>
<dbReference type="Pfam" id="PF02317">
    <property type="entry name" value="Octopine_DH"/>
    <property type="match status" value="1"/>
</dbReference>
<keyword evidence="6" id="KW-1185">Reference proteome</keyword>
<dbReference type="InterPro" id="IPR013328">
    <property type="entry name" value="6PGD_dom2"/>
</dbReference>
<feature type="domain" description="Opine dehydrogenase" evidence="4">
    <location>
        <begin position="180"/>
        <end position="325"/>
    </location>
</feature>
<dbReference type="OrthoDB" id="4394513at2759"/>
<dbReference type="InterPro" id="IPR008927">
    <property type="entry name" value="6-PGluconate_DH-like_C_sf"/>
</dbReference>
<dbReference type="GO" id="GO:0051287">
    <property type="term" value="F:NAD binding"/>
    <property type="evidence" value="ECO:0007669"/>
    <property type="project" value="InterPro"/>
</dbReference>
<dbReference type="SUPFAM" id="SSF48179">
    <property type="entry name" value="6-phosphogluconate dehydrogenase C-terminal domain-like"/>
    <property type="match status" value="1"/>
</dbReference>
<dbReference type="InterPro" id="IPR011128">
    <property type="entry name" value="G3P_DH_NAD-dep_N"/>
</dbReference>
<dbReference type="PANTHER" id="PTHR38015">
    <property type="entry name" value="BLR6086 PROTEIN"/>
    <property type="match status" value="1"/>
</dbReference>
<comment type="catalytic activity">
    <reaction evidence="2">
        <text>sn-glycerol 3-phosphate + NAD(+) = dihydroxyacetone phosphate + NADH + H(+)</text>
        <dbReference type="Rhea" id="RHEA:11092"/>
        <dbReference type="ChEBI" id="CHEBI:15378"/>
        <dbReference type="ChEBI" id="CHEBI:57540"/>
        <dbReference type="ChEBI" id="CHEBI:57597"/>
        <dbReference type="ChEBI" id="CHEBI:57642"/>
        <dbReference type="ChEBI" id="CHEBI:57945"/>
        <dbReference type="EC" id="1.1.1.8"/>
    </reaction>
</comment>
<organism evidence="5 6">
    <name type="scientific">Byssothecium circinans</name>
    <dbReference type="NCBI Taxonomy" id="147558"/>
    <lineage>
        <taxon>Eukaryota</taxon>
        <taxon>Fungi</taxon>
        <taxon>Dikarya</taxon>
        <taxon>Ascomycota</taxon>
        <taxon>Pezizomycotina</taxon>
        <taxon>Dothideomycetes</taxon>
        <taxon>Pleosporomycetidae</taxon>
        <taxon>Pleosporales</taxon>
        <taxon>Massarineae</taxon>
        <taxon>Massarinaceae</taxon>
        <taxon>Byssothecium</taxon>
    </lineage>
</organism>
<accession>A0A6A5TJC9</accession>
<reference evidence="5" key="1">
    <citation type="journal article" date="2020" name="Stud. Mycol.">
        <title>101 Dothideomycetes genomes: a test case for predicting lifestyles and emergence of pathogens.</title>
        <authorList>
            <person name="Haridas S."/>
            <person name="Albert R."/>
            <person name="Binder M."/>
            <person name="Bloem J."/>
            <person name="Labutti K."/>
            <person name="Salamov A."/>
            <person name="Andreopoulos B."/>
            <person name="Baker S."/>
            <person name="Barry K."/>
            <person name="Bills G."/>
            <person name="Bluhm B."/>
            <person name="Cannon C."/>
            <person name="Castanera R."/>
            <person name="Culley D."/>
            <person name="Daum C."/>
            <person name="Ezra D."/>
            <person name="Gonzalez J."/>
            <person name="Henrissat B."/>
            <person name="Kuo A."/>
            <person name="Liang C."/>
            <person name="Lipzen A."/>
            <person name="Lutzoni F."/>
            <person name="Magnuson J."/>
            <person name="Mondo S."/>
            <person name="Nolan M."/>
            <person name="Ohm R."/>
            <person name="Pangilinan J."/>
            <person name="Park H.-J."/>
            <person name="Ramirez L."/>
            <person name="Alfaro M."/>
            <person name="Sun H."/>
            <person name="Tritt A."/>
            <person name="Yoshinaga Y."/>
            <person name="Zwiers L.-H."/>
            <person name="Turgeon B."/>
            <person name="Goodwin S."/>
            <person name="Spatafora J."/>
            <person name="Crous P."/>
            <person name="Grigoriev I."/>
        </authorList>
    </citation>
    <scope>NUCLEOTIDE SEQUENCE</scope>
    <source>
        <strain evidence="5">CBS 675.92</strain>
    </source>
</reference>
<dbReference type="Proteomes" id="UP000800035">
    <property type="component" value="Unassembled WGS sequence"/>
</dbReference>
<sequence length="381" mass="41792">MLPYTQTRVSILGAGPAGLALALNLQTRGIQVLVYSHPAHLRHVNAIQEKGHITASGLWQGYTKLDFCTDMATAVAFSHLLILTVPSTGQETLLEELKNFALDRHTIIAVPGNLFALVAADLDVGCIVETNLSPYSCRMNGSNVRILGQKDQIFVAASKRGLSPAFYDMIESVLPVELCWCSSVVEVCLLNINGVFHPLMMLLNAGRIESTGGDFFIYRDGLTPAVANAMVAVDRVRVQIGKALGLELKSALEVSNDCYGHDFTSLVDLGRRSSPHNNLQAPDSLEHRNISEDVPDLLACWLSLAEKLGIDAEPIRAVIVLVKMATGIDYLKEGRNLQKLRLENVSKEELIRRFRAEKKAVRATMPVDSYSLPGRMIMSRL</sequence>
<dbReference type="InterPro" id="IPR036291">
    <property type="entry name" value="NAD(P)-bd_dom_sf"/>
</dbReference>
<dbReference type="GO" id="GO:0046168">
    <property type="term" value="P:glycerol-3-phosphate catabolic process"/>
    <property type="evidence" value="ECO:0007669"/>
    <property type="project" value="InterPro"/>
</dbReference>
<dbReference type="InterPro" id="IPR051729">
    <property type="entry name" value="Opine/Lysopine_DH"/>
</dbReference>
<name>A0A6A5TJC9_9PLEO</name>
<evidence type="ECO:0000313" key="5">
    <source>
        <dbReference type="EMBL" id="KAF1952478.1"/>
    </source>
</evidence>
<dbReference type="Gene3D" id="1.10.1040.10">
    <property type="entry name" value="N-(1-d-carboxylethyl)-l-norvaline Dehydrogenase, domain 2"/>
    <property type="match status" value="1"/>
</dbReference>
<evidence type="ECO:0000313" key="6">
    <source>
        <dbReference type="Proteomes" id="UP000800035"/>
    </source>
</evidence>
<evidence type="ECO:0000256" key="1">
    <source>
        <dbReference type="ARBA" id="ARBA00023002"/>
    </source>
</evidence>
<dbReference type="Gene3D" id="3.40.50.720">
    <property type="entry name" value="NAD(P)-binding Rossmann-like Domain"/>
    <property type="match status" value="1"/>
</dbReference>
<dbReference type="PANTHER" id="PTHR38015:SF1">
    <property type="entry name" value="OPINE DEHYDROGENASE DOMAIN-CONTAINING PROTEIN"/>
    <property type="match status" value="1"/>
</dbReference>
<feature type="domain" description="Glycerol-3-phosphate dehydrogenase NAD-dependent N-terminal" evidence="3">
    <location>
        <begin position="9"/>
        <end position="109"/>
    </location>
</feature>
<dbReference type="EMBL" id="ML977010">
    <property type="protein sequence ID" value="KAF1952478.1"/>
    <property type="molecule type" value="Genomic_DNA"/>
</dbReference>
<proteinExistence type="predicted"/>
<keyword evidence="1" id="KW-0560">Oxidoreductase</keyword>
<dbReference type="AlphaFoldDB" id="A0A6A5TJC9"/>
<dbReference type="SUPFAM" id="SSF51735">
    <property type="entry name" value="NAD(P)-binding Rossmann-fold domains"/>
    <property type="match status" value="1"/>
</dbReference>
<gene>
    <name evidence="5" type="ORF">CC80DRAFT_495280</name>
</gene>
<dbReference type="GO" id="GO:0141152">
    <property type="term" value="F:glycerol-3-phosphate dehydrogenase (NAD+) activity"/>
    <property type="evidence" value="ECO:0007669"/>
    <property type="project" value="UniProtKB-EC"/>
</dbReference>
<evidence type="ECO:0000256" key="2">
    <source>
        <dbReference type="ARBA" id="ARBA00048683"/>
    </source>
</evidence>
<evidence type="ECO:0000259" key="3">
    <source>
        <dbReference type="Pfam" id="PF01210"/>
    </source>
</evidence>
<dbReference type="InterPro" id="IPR003421">
    <property type="entry name" value="Opine_DH"/>
</dbReference>